<comment type="caution">
    <text evidence="3">The sequence shown here is derived from an EMBL/GenBank/DDBJ whole genome shotgun (WGS) entry which is preliminary data.</text>
</comment>
<keyword evidence="2" id="KW-0732">Signal</keyword>
<feature type="region of interest" description="Disordered" evidence="1">
    <location>
        <begin position="37"/>
        <end position="103"/>
    </location>
</feature>
<keyword evidence="4" id="KW-1185">Reference proteome</keyword>
<accession>A0A1W0B4U1</accession>
<reference evidence="3 4" key="1">
    <citation type="journal article" date="2016" name="Antonie Van Leeuwenhoek">
        <title>Nocardia donostiensis sp. nov., isolated from human respiratory specimens.</title>
        <authorList>
            <person name="Ercibengoa M."/>
            <person name="Bell M."/>
            <person name="Marimon J.M."/>
            <person name="Humrighouse B."/>
            <person name="Klenk H.P."/>
            <person name="Potter G."/>
            <person name="Perez-Trallero E."/>
        </authorList>
    </citation>
    <scope>NUCLEOTIDE SEQUENCE [LARGE SCALE GENOMIC DNA]</scope>
    <source>
        <strain evidence="3 4">X1655</strain>
    </source>
</reference>
<organism evidence="3 4">
    <name type="scientific">Nocardia donostiensis</name>
    <dbReference type="NCBI Taxonomy" id="1538463"/>
    <lineage>
        <taxon>Bacteria</taxon>
        <taxon>Bacillati</taxon>
        <taxon>Actinomycetota</taxon>
        <taxon>Actinomycetes</taxon>
        <taxon>Mycobacteriales</taxon>
        <taxon>Nocardiaceae</taxon>
        <taxon>Nocardia</taxon>
    </lineage>
</organism>
<name>A0A1W0B4U1_9NOCA</name>
<proteinExistence type="predicted"/>
<dbReference type="AlphaFoldDB" id="A0A1W0B4U1"/>
<protein>
    <submittedName>
        <fullName evidence="3">Uncharacterized protein</fullName>
    </submittedName>
</protein>
<feature type="chain" id="PRO_5038367925" evidence="2">
    <location>
        <begin position="22"/>
        <end position="118"/>
    </location>
</feature>
<evidence type="ECO:0000256" key="2">
    <source>
        <dbReference type="SAM" id="SignalP"/>
    </source>
</evidence>
<evidence type="ECO:0000313" key="4">
    <source>
        <dbReference type="Proteomes" id="UP000188836"/>
    </source>
</evidence>
<dbReference type="Proteomes" id="UP000188836">
    <property type="component" value="Unassembled WGS sequence"/>
</dbReference>
<sequence>MTITNGTHGLARKIFATAALAGALAFVPAAITPQIAAAESQRNSSHDHGHGYGGRYGSHYGHGHFGSHYGRDNNNGPDHSNRRAADQGHSFDPDRNPNYSSRFQTNICKTRPFYYTCR</sequence>
<feature type="compositionally biased region" description="Basic and acidic residues" evidence="1">
    <location>
        <begin position="79"/>
        <end position="95"/>
    </location>
</feature>
<evidence type="ECO:0000313" key="3">
    <source>
        <dbReference type="EMBL" id="ONM46523.1"/>
    </source>
</evidence>
<evidence type="ECO:0000256" key="1">
    <source>
        <dbReference type="SAM" id="MobiDB-lite"/>
    </source>
</evidence>
<feature type="signal peptide" evidence="2">
    <location>
        <begin position="1"/>
        <end position="21"/>
    </location>
</feature>
<gene>
    <name evidence="3" type="ORF">B0T46_22320</name>
</gene>
<dbReference type="EMBL" id="MUMY01000023">
    <property type="protein sequence ID" value="ONM46523.1"/>
    <property type="molecule type" value="Genomic_DNA"/>
</dbReference>
<dbReference type="RefSeq" id="WP_077120610.1">
    <property type="nucleotide sequence ID" value="NZ_LOKT01000002.1"/>
</dbReference>